<evidence type="ECO:0000313" key="4">
    <source>
        <dbReference type="Proteomes" id="UP000077671"/>
    </source>
</evidence>
<proteinExistence type="predicted"/>
<feature type="region of interest" description="Disordered" evidence="1">
    <location>
        <begin position="155"/>
        <end position="191"/>
    </location>
</feature>
<protein>
    <submittedName>
        <fullName evidence="3">Uncharacterized protein</fullName>
    </submittedName>
</protein>
<dbReference type="EMBL" id="CAJHJG010004745">
    <property type="protein sequence ID" value="CAD6943957.1"/>
    <property type="molecule type" value="Genomic_DNA"/>
</dbReference>
<reference evidence="2" key="3">
    <citation type="submission" date="2020-10" db="EMBL/GenBank/DDBJ databases">
        <authorList>
            <person name="Sedaghatjoo S."/>
        </authorList>
    </citation>
    <scope>NUCLEOTIDE SEQUENCE</scope>
    <source>
        <strain evidence="2">AZH3</strain>
    </source>
</reference>
<feature type="compositionally biased region" description="Polar residues" evidence="1">
    <location>
        <begin position="157"/>
        <end position="177"/>
    </location>
</feature>
<evidence type="ECO:0000313" key="2">
    <source>
        <dbReference type="EMBL" id="CAD6943957.1"/>
    </source>
</evidence>
<keyword evidence="5" id="KW-1185">Reference proteome</keyword>
<organism evidence="3 4">
    <name type="scientific">Tilletia caries</name>
    <name type="common">wheat bunt fungus</name>
    <dbReference type="NCBI Taxonomy" id="13290"/>
    <lineage>
        <taxon>Eukaryota</taxon>
        <taxon>Fungi</taxon>
        <taxon>Dikarya</taxon>
        <taxon>Basidiomycota</taxon>
        <taxon>Ustilaginomycotina</taxon>
        <taxon>Exobasidiomycetes</taxon>
        <taxon>Tilletiales</taxon>
        <taxon>Tilletiaceae</taxon>
        <taxon>Tilletia</taxon>
    </lineage>
</organism>
<feature type="compositionally biased region" description="Basic and acidic residues" evidence="1">
    <location>
        <begin position="182"/>
        <end position="191"/>
    </location>
</feature>
<sequence length="191" mass="21246">MIDSQLKVVSKAWQTVNQHLPEHVDLGPDTRKTAWSKTESPIQARLICSADKQQGVFEVQLRVELAEMTSHKRLKMRVHVEKTDAWLATHKVGDGLFAPTPEVKALPEDLVEPFQIPVLVDLTAARHVQVSVSAETEAAYWADIARFSFHLEPTRTEPISSGNPFPSPTNAMRTTRPSRAASLDRAEQGSC</sequence>
<evidence type="ECO:0000256" key="1">
    <source>
        <dbReference type="SAM" id="MobiDB-lite"/>
    </source>
</evidence>
<reference evidence="3" key="1">
    <citation type="submission" date="2016-04" db="EMBL/GenBank/DDBJ databases">
        <authorList>
            <person name="Nguyen H.D."/>
            <person name="Kesanakurti P."/>
            <person name="Cullis J."/>
            <person name="Levesque C.A."/>
            <person name="Hambleton S."/>
        </authorList>
    </citation>
    <scope>NUCLEOTIDE SEQUENCE</scope>
    <source>
        <strain evidence="3">DAOMC 238032</strain>
    </source>
</reference>
<gene>
    <name evidence="3" type="ORF">A4X03_0g7260</name>
    <name evidence="2" type="ORF">JKIAZH3_G362</name>
</gene>
<dbReference type="Proteomes" id="UP000077671">
    <property type="component" value="Unassembled WGS sequence"/>
</dbReference>
<reference evidence="3" key="2">
    <citation type="journal article" date="2019" name="IMA Fungus">
        <title>Genome sequencing and comparison of five Tilletia species to identify candidate genes for the detection of regulated species infecting wheat.</title>
        <authorList>
            <person name="Nguyen H.D.T."/>
            <person name="Sultana T."/>
            <person name="Kesanakurti P."/>
            <person name="Hambleton S."/>
        </authorList>
    </citation>
    <scope>NUCLEOTIDE SEQUENCE</scope>
    <source>
        <strain evidence="3">DAOMC 238032</strain>
    </source>
</reference>
<comment type="caution">
    <text evidence="3">The sequence shown here is derived from an EMBL/GenBank/DDBJ whole genome shotgun (WGS) entry which is preliminary data.</text>
</comment>
<evidence type="ECO:0000313" key="3">
    <source>
        <dbReference type="EMBL" id="KAE8246441.1"/>
    </source>
</evidence>
<dbReference type="Proteomes" id="UP000836402">
    <property type="component" value="Unassembled WGS sequence"/>
</dbReference>
<dbReference type="EMBL" id="LWDD02001651">
    <property type="protein sequence ID" value="KAE8246441.1"/>
    <property type="molecule type" value="Genomic_DNA"/>
</dbReference>
<accession>A0A177TXJ9</accession>
<evidence type="ECO:0000313" key="5">
    <source>
        <dbReference type="Proteomes" id="UP000836402"/>
    </source>
</evidence>
<name>A0A177TXJ9_9BASI</name>
<dbReference type="AlphaFoldDB" id="A0A177TXJ9"/>